<evidence type="ECO:0000256" key="5">
    <source>
        <dbReference type="ARBA" id="ARBA00023004"/>
    </source>
</evidence>
<dbReference type="InterPro" id="IPR036909">
    <property type="entry name" value="Cyt_c-like_dom_sf"/>
</dbReference>
<feature type="domain" description="Cytochrome c" evidence="7">
    <location>
        <begin position="67"/>
        <end position="153"/>
    </location>
</feature>
<protein>
    <submittedName>
        <fullName evidence="8">C-type cytochrome</fullName>
    </submittedName>
</protein>
<dbReference type="Gene3D" id="1.10.760.10">
    <property type="entry name" value="Cytochrome c-like domain"/>
    <property type="match status" value="3"/>
</dbReference>
<evidence type="ECO:0000256" key="4">
    <source>
        <dbReference type="ARBA" id="ARBA00022982"/>
    </source>
</evidence>
<dbReference type="PANTHER" id="PTHR33751">
    <property type="entry name" value="CBB3-TYPE CYTOCHROME C OXIDASE SUBUNIT FIXP"/>
    <property type="match status" value="1"/>
</dbReference>
<keyword evidence="9" id="KW-1185">Reference proteome</keyword>
<evidence type="ECO:0000256" key="1">
    <source>
        <dbReference type="ARBA" id="ARBA00022448"/>
    </source>
</evidence>
<dbReference type="InterPro" id="IPR009056">
    <property type="entry name" value="Cyt_c-like_dom"/>
</dbReference>
<dbReference type="Pfam" id="PF13442">
    <property type="entry name" value="Cytochrome_CBB3"/>
    <property type="match status" value="1"/>
</dbReference>
<keyword evidence="2 6" id="KW-0349">Heme</keyword>
<evidence type="ECO:0000313" key="9">
    <source>
        <dbReference type="Proteomes" id="UP001177080"/>
    </source>
</evidence>
<evidence type="ECO:0000313" key="8">
    <source>
        <dbReference type="EMBL" id="MDO6124891.1"/>
    </source>
</evidence>
<evidence type="ECO:0000256" key="2">
    <source>
        <dbReference type="ARBA" id="ARBA00022617"/>
    </source>
</evidence>
<accession>A0ABT8XMC4</accession>
<organism evidence="8 9">
    <name type="scientific">Shinella curvata</name>
    <dbReference type="NCBI Taxonomy" id="1817964"/>
    <lineage>
        <taxon>Bacteria</taxon>
        <taxon>Pseudomonadati</taxon>
        <taxon>Pseudomonadota</taxon>
        <taxon>Alphaproteobacteria</taxon>
        <taxon>Hyphomicrobiales</taxon>
        <taxon>Rhizobiaceae</taxon>
        <taxon>Shinella</taxon>
    </lineage>
</organism>
<dbReference type="Pfam" id="PF00034">
    <property type="entry name" value="Cytochrom_C"/>
    <property type="match status" value="1"/>
</dbReference>
<dbReference type="InterPro" id="IPR050597">
    <property type="entry name" value="Cytochrome_c_Oxidase_Subunit"/>
</dbReference>
<dbReference type="EMBL" id="WHSC02000017">
    <property type="protein sequence ID" value="MDO6124891.1"/>
    <property type="molecule type" value="Genomic_DNA"/>
</dbReference>
<proteinExistence type="predicted"/>
<comment type="caution">
    <text evidence="8">The sequence shown here is derived from an EMBL/GenBank/DDBJ whole genome shotgun (WGS) entry which is preliminary data.</text>
</comment>
<reference evidence="8" key="1">
    <citation type="submission" date="2022-04" db="EMBL/GenBank/DDBJ databases">
        <title>Shinella lacus sp. nov., a novel member of the genus Shinella from water.</title>
        <authorList>
            <person name="Deng Y."/>
        </authorList>
    </citation>
    <scope>NUCLEOTIDE SEQUENCE</scope>
    <source>
        <strain evidence="8">JCM 31239</strain>
    </source>
</reference>
<sequence length="355" mass="38184">MVIGRKHIVGLLLAGVLGAFLLAWSGLIGVGASTGHWKATDWFLHWVMRSSVRTAALGTNVPGFTEGMLPMAAGHFEAGCAICHGSPAMARPKSVSRMLPAPPDLKDKIATWTDAELFQIVQHGIRFTGMPAWPVANREDEAWAMVAFLRRYRDLDAERYRALAGYTATQSPAADTVLGTCNGCHMPEHLGAESLIPNLAGQSERYLEQALAAYANETRPSGTMAVAVQGLSEAEQQTLARHFANLPRVTLQSTVKSHLARRGESIALKGDAGRRIPACLSCHDKADANPAYPHLSGQTEAYLANQLRLFVENTRGGGPFRALMTQAAANLQDEDIAALAAYFAARSASQDPAQR</sequence>
<feature type="domain" description="Cytochrome c" evidence="7">
    <location>
        <begin position="258"/>
        <end position="347"/>
    </location>
</feature>
<gene>
    <name evidence="8" type="ORF">GB928_027280</name>
</gene>
<evidence type="ECO:0000259" key="7">
    <source>
        <dbReference type="PROSITE" id="PS51007"/>
    </source>
</evidence>
<evidence type="ECO:0000256" key="6">
    <source>
        <dbReference type="PROSITE-ProRule" id="PRU00433"/>
    </source>
</evidence>
<dbReference type="PROSITE" id="PS51007">
    <property type="entry name" value="CYTC"/>
    <property type="match status" value="3"/>
</dbReference>
<keyword evidence="3 6" id="KW-0479">Metal-binding</keyword>
<keyword evidence="4" id="KW-0249">Electron transport</keyword>
<dbReference type="SUPFAM" id="SSF46626">
    <property type="entry name" value="Cytochrome c"/>
    <property type="match status" value="3"/>
</dbReference>
<feature type="domain" description="Cytochrome c" evidence="7">
    <location>
        <begin position="160"/>
        <end position="247"/>
    </location>
</feature>
<dbReference type="PANTHER" id="PTHR33751:SF9">
    <property type="entry name" value="CYTOCHROME C4"/>
    <property type="match status" value="1"/>
</dbReference>
<dbReference type="RefSeq" id="WP_244763701.1">
    <property type="nucleotide sequence ID" value="NZ_JALJCJ010000008.1"/>
</dbReference>
<keyword evidence="5 6" id="KW-0408">Iron</keyword>
<name>A0ABT8XMC4_9HYPH</name>
<dbReference type="Proteomes" id="UP001177080">
    <property type="component" value="Unassembled WGS sequence"/>
</dbReference>
<keyword evidence="1" id="KW-0813">Transport</keyword>
<evidence type="ECO:0000256" key="3">
    <source>
        <dbReference type="ARBA" id="ARBA00022723"/>
    </source>
</evidence>